<sequence length="223" mass="24652">MTPADISVVIPAINEAQSIAYAIRSALQAGASEVIVCDGGSDDETVSVATAAGATKIIRSIPGRGIQLNAGAVFASREMVLFLHADNQLDASCLNQICEIPDVVWGAFQQRIDHPRRAYRILEKGNAARVRYRGMAFGDQAIFVRRAVYKQAGGFEEIELMEDVAFSRTMRAIARPVLLSGPITISARRWEERGIVRQTLRNWNLQCRYRLGASPRQLAKRYC</sequence>
<keyword evidence="3" id="KW-0328">Glycosyltransferase</keyword>
<evidence type="ECO:0000313" key="8">
    <source>
        <dbReference type="Proteomes" id="UP000316304"/>
    </source>
</evidence>
<comment type="caution">
    <text evidence="7">The sequence shown here is derived from an EMBL/GenBank/DDBJ whole genome shotgun (WGS) entry which is preliminary data.</text>
</comment>
<dbReference type="GO" id="GO:0005886">
    <property type="term" value="C:plasma membrane"/>
    <property type="evidence" value="ECO:0007669"/>
    <property type="project" value="UniProtKB-SubCell"/>
</dbReference>
<dbReference type="EMBL" id="SJPT01000001">
    <property type="protein sequence ID" value="TWU26828.1"/>
    <property type="molecule type" value="Genomic_DNA"/>
</dbReference>
<dbReference type="Gene3D" id="3.90.550.10">
    <property type="entry name" value="Spore Coat Polysaccharide Biosynthesis Protein SpsA, Chain A"/>
    <property type="match status" value="1"/>
</dbReference>
<dbReference type="AlphaFoldDB" id="A0A5C6CR45"/>
<evidence type="ECO:0000256" key="5">
    <source>
        <dbReference type="ARBA" id="ARBA00023136"/>
    </source>
</evidence>
<protein>
    <submittedName>
        <fullName evidence="7">N-glycosyltransferase</fullName>
    </submittedName>
</protein>
<dbReference type="PANTHER" id="PTHR43646:SF2">
    <property type="entry name" value="GLYCOSYLTRANSFERASE 2-LIKE DOMAIN-CONTAINING PROTEIN"/>
    <property type="match status" value="1"/>
</dbReference>
<name>A0A5C6CR45_9BACT</name>
<evidence type="ECO:0000256" key="2">
    <source>
        <dbReference type="ARBA" id="ARBA00022475"/>
    </source>
</evidence>
<keyword evidence="8" id="KW-1185">Reference proteome</keyword>
<dbReference type="GO" id="GO:0016757">
    <property type="term" value="F:glycosyltransferase activity"/>
    <property type="evidence" value="ECO:0007669"/>
    <property type="project" value="UniProtKB-KW"/>
</dbReference>
<accession>A0A5C6CR45</accession>
<dbReference type="SUPFAM" id="SSF53448">
    <property type="entry name" value="Nucleotide-diphospho-sugar transferases"/>
    <property type="match status" value="1"/>
</dbReference>
<dbReference type="InterPro" id="IPR029044">
    <property type="entry name" value="Nucleotide-diphossugar_trans"/>
</dbReference>
<dbReference type="InterPro" id="IPR001173">
    <property type="entry name" value="Glyco_trans_2-like"/>
</dbReference>
<keyword evidence="2" id="KW-1003">Cell membrane</keyword>
<dbReference type="Proteomes" id="UP000316304">
    <property type="component" value="Unassembled WGS sequence"/>
</dbReference>
<gene>
    <name evidence="7" type="ORF">Pla52o_06830</name>
</gene>
<evidence type="ECO:0000256" key="4">
    <source>
        <dbReference type="ARBA" id="ARBA00022679"/>
    </source>
</evidence>
<comment type="subcellular location">
    <subcellularLocation>
        <location evidence="1">Cell membrane</location>
    </subcellularLocation>
</comment>
<organism evidence="7 8">
    <name type="scientific">Novipirellula galeiformis</name>
    <dbReference type="NCBI Taxonomy" id="2528004"/>
    <lineage>
        <taxon>Bacteria</taxon>
        <taxon>Pseudomonadati</taxon>
        <taxon>Planctomycetota</taxon>
        <taxon>Planctomycetia</taxon>
        <taxon>Pirellulales</taxon>
        <taxon>Pirellulaceae</taxon>
        <taxon>Novipirellula</taxon>
    </lineage>
</organism>
<evidence type="ECO:0000256" key="3">
    <source>
        <dbReference type="ARBA" id="ARBA00022676"/>
    </source>
</evidence>
<feature type="domain" description="Glycosyltransferase 2-like" evidence="6">
    <location>
        <begin position="7"/>
        <end position="122"/>
    </location>
</feature>
<keyword evidence="4 7" id="KW-0808">Transferase</keyword>
<evidence type="ECO:0000256" key="1">
    <source>
        <dbReference type="ARBA" id="ARBA00004236"/>
    </source>
</evidence>
<reference evidence="7 8" key="1">
    <citation type="submission" date="2019-02" db="EMBL/GenBank/DDBJ databases">
        <title>Deep-cultivation of Planctomycetes and their phenomic and genomic characterization uncovers novel biology.</title>
        <authorList>
            <person name="Wiegand S."/>
            <person name="Jogler M."/>
            <person name="Boedeker C."/>
            <person name="Pinto D."/>
            <person name="Vollmers J."/>
            <person name="Rivas-Marin E."/>
            <person name="Kohn T."/>
            <person name="Peeters S.H."/>
            <person name="Heuer A."/>
            <person name="Rast P."/>
            <person name="Oberbeckmann S."/>
            <person name="Bunk B."/>
            <person name="Jeske O."/>
            <person name="Meyerdierks A."/>
            <person name="Storesund J.E."/>
            <person name="Kallscheuer N."/>
            <person name="Luecker S."/>
            <person name="Lage O.M."/>
            <person name="Pohl T."/>
            <person name="Merkel B.J."/>
            <person name="Hornburger P."/>
            <person name="Mueller R.-W."/>
            <person name="Bruemmer F."/>
            <person name="Labrenz M."/>
            <person name="Spormann A.M."/>
            <person name="Op Den Camp H."/>
            <person name="Overmann J."/>
            <person name="Amann R."/>
            <person name="Jetten M.S.M."/>
            <person name="Mascher T."/>
            <person name="Medema M.H."/>
            <person name="Devos D.P."/>
            <person name="Kaster A.-K."/>
            <person name="Ovreas L."/>
            <person name="Rohde M."/>
            <person name="Galperin M.Y."/>
            <person name="Jogler C."/>
        </authorList>
    </citation>
    <scope>NUCLEOTIDE SEQUENCE [LARGE SCALE GENOMIC DNA]</scope>
    <source>
        <strain evidence="7 8">Pla52o</strain>
    </source>
</reference>
<dbReference type="CDD" id="cd02522">
    <property type="entry name" value="GT_2_like_a"/>
    <property type="match status" value="1"/>
</dbReference>
<dbReference type="RefSeq" id="WP_146593105.1">
    <property type="nucleotide sequence ID" value="NZ_SJPT01000001.1"/>
</dbReference>
<dbReference type="OrthoDB" id="9806525at2"/>
<dbReference type="Pfam" id="PF00535">
    <property type="entry name" value="Glycos_transf_2"/>
    <property type="match status" value="1"/>
</dbReference>
<dbReference type="NCBIfam" id="TIGR04283">
    <property type="entry name" value="glyco_like_mftF"/>
    <property type="match status" value="1"/>
</dbReference>
<dbReference type="PANTHER" id="PTHR43646">
    <property type="entry name" value="GLYCOSYLTRANSFERASE"/>
    <property type="match status" value="1"/>
</dbReference>
<evidence type="ECO:0000313" key="7">
    <source>
        <dbReference type="EMBL" id="TWU26828.1"/>
    </source>
</evidence>
<proteinExistence type="predicted"/>
<keyword evidence="5" id="KW-0472">Membrane</keyword>
<dbReference type="InterPro" id="IPR026461">
    <property type="entry name" value="Trfase_2_rSAM/seldom_assoc"/>
</dbReference>
<evidence type="ECO:0000259" key="6">
    <source>
        <dbReference type="Pfam" id="PF00535"/>
    </source>
</evidence>